<dbReference type="GO" id="GO:0004385">
    <property type="term" value="F:GMP kinase activity"/>
    <property type="evidence" value="ECO:0007669"/>
    <property type="project" value="UniProtKB-EC"/>
</dbReference>
<feature type="non-terminal residue" evidence="2">
    <location>
        <position position="1"/>
    </location>
</feature>
<dbReference type="Pfam" id="PF00625">
    <property type="entry name" value="Guanylate_kin"/>
    <property type="match status" value="1"/>
</dbReference>
<keyword evidence="2" id="KW-0418">Kinase</keyword>
<accession>A0A3B0X1U5</accession>
<name>A0A3B0X1U5_9ZZZZ</name>
<evidence type="ECO:0000313" key="2">
    <source>
        <dbReference type="EMBL" id="VAW55479.1"/>
    </source>
</evidence>
<proteinExistence type="predicted"/>
<evidence type="ECO:0000259" key="1">
    <source>
        <dbReference type="Pfam" id="PF00625"/>
    </source>
</evidence>
<dbReference type="SUPFAM" id="SSF52540">
    <property type="entry name" value="P-loop containing nucleoside triphosphate hydrolases"/>
    <property type="match status" value="1"/>
</dbReference>
<dbReference type="EC" id="2.7.4.8" evidence="2"/>
<dbReference type="EMBL" id="UOFF01000095">
    <property type="protein sequence ID" value="VAW55479.1"/>
    <property type="molecule type" value="Genomic_DNA"/>
</dbReference>
<reference evidence="2" key="1">
    <citation type="submission" date="2018-06" db="EMBL/GenBank/DDBJ databases">
        <authorList>
            <person name="Zhirakovskaya E."/>
        </authorList>
    </citation>
    <scope>NUCLEOTIDE SEQUENCE</scope>
</reference>
<keyword evidence="2" id="KW-0808">Transferase</keyword>
<gene>
    <name evidence="2" type="ORF">MNBD_GAMMA07-1030</name>
</gene>
<sequence>GQDSDEVINRRMQDAVNEMSHYAEFDYIIVNDEFDIALQELDSIFKANGLRQLQQAQKLETLLIDLLK</sequence>
<organism evidence="2">
    <name type="scientific">hydrothermal vent metagenome</name>
    <dbReference type="NCBI Taxonomy" id="652676"/>
    <lineage>
        <taxon>unclassified sequences</taxon>
        <taxon>metagenomes</taxon>
        <taxon>ecological metagenomes</taxon>
    </lineage>
</organism>
<dbReference type="AlphaFoldDB" id="A0A3B0X1U5"/>
<dbReference type="InterPro" id="IPR008145">
    <property type="entry name" value="GK/Ca_channel_bsu"/>
</dbReference>
<feature type="domain" description="Guanylate kinase/L-type calcium channel beta subunit" evidence="1">
    <location>
        <begin position="1"/>
        <end position="47"/>
    </location>
</feature>
<dbReference type="Gene3D" id="3.40.50.300">
    <property type="entry name" value="P-loop containing nucleotide triphosphate hydrolases"/>
    <property type="match status" value="1"/>
</dbReference>
<dbReference type="InterPro" id="IPR027417">
    <property type="entry name" value="P-loop_NTPase"/>
</dbReference>
<protein>
    <submittedName>
        <fullName evidence="2">Guanylate kinase</fullName>
        <ecNumber evidence="2">2.7.4.8</ecNumber>
    </submittedName>
</protein>